<keyword evidence="2" id="KW-1185">Reference proteome</keyword>
<dbReference type="Proteomes" id="UP001595816">
    <property type="component" value="Unassembled WGS sequence"/>
</dbReference>
<gene>
    <name evidence="1" type="ORF">ACFOZ4_33375</name>
</gene>
<proteinExistence type="predicted"/>
<keyword evidence="1" id="KW-0238">DNA-binding</keyword>
<dbReference type="PANTHER" id="PTHR38479">
    <property type="entry name" value="LMO0824 PROTEIN"/>
    <property type="match status" value="1"/>
</dbReference>
<protein>
    <submittedName>
        <fullName evidence="1">Winged helix DNA-binding domain-containing protein</fullName>
    </submittedName>
</protein>
<dbReference type="EMBL" id="JBHSAY010000023">
    <property type="protein sequence ID" value="MFC4135532.1"/>
    <property type="molecule type" value="Genomic_DNA"/>
</dbReference>
<evidence type="ECO:0000313" key="2">
    <source>
        <dbReference type="Proteomes" id="UP001595816"/>
    </source>
</evidence>
<dbReference type="GO" id="GO:0003677">
    <property type="term" value="F:DNA binding"/>
    <property type="evidence" value="ECO:0007669"/>
    <property type="project" value="UniProtKB-KW"/>
</dbReference>
<reference evidence="2" key="1">
    <citation type="journal article" date="2019" name="Int. J. Syst. Evol. Microbiol.">
        <title>The Global Catalogue of Microorganisms (GCM) 10K type strain sequencing project: providing services to taxonomists for standard genome sequencing and annotation.</title>
        <authorList>
            <consortium name="The Broad Institute Genomics Platform"/>
            <consortium name="The Broad Institute Genome Sequencing Center for Infectious Disease"/>
            <person name="Wu L."/>
            <person name="Ma J."/>
        </authorList>
    </citation>
    <scope>NUCLEOTIDE SEQUENCE [LARGE SCALE GENOMIC DNA]</scope>
    <source>
        <strain evidence="2">CGMCC 4.7289</strain>
    </source>
</reference>
<evidence type="ECO:0000313" key="1">
    <source>
        <dbReference type="EMBL" id="MFC4135532.1"/>
    </source>
</evidence>
<dbReference type="Pfam" id="PF06224">
    <property type="entry name" value="AlkZ-like"/>
    <property type="match status" value="1"/>
</dbReference>
<name>A0ABV8LWV0_9ACTN</name>
<dbReference type="InterPro" id="IPR009351">
    <property type="entry name" value="AlkZ-like"/>
</dbReference>
<sequence>MEEREIIARRLRNQRLTGEPLPDPVAVVRRLGAVQAQEYAVAKWSVAQRSSGVDEAAMQAAVDSGRIVRVHALRPTWHFVAAEDLVWLQAVTAPRVHQLNAYYYRQLGVDEATTAKTRPLMRDILGGGNHLTRPELGRALTAAGIPDPTGNRLAYLVMDAELESLVCNGPMRGRQHTYALVGERVPETAERSPDDGLAELTRRYFTSHGPATAKDFAWWSSLPTARIRRGIELAGDALTTVSRNGTTFWYAPADPPEPVPSPDAHVLQGYDEYVVAYTESRGLAGFGDNLLIHPLIIDGQLIGSWRRTSTAKQITASLSLAVRLTPAQRDAVDAAFDRYAAYAGVPVVVE</sequence>
<dbReference type="PANTHER" id="PTHR38479:SF2">
    <property type="entry name" value="WINGED HELIX DNA-BINDING DOMAIN-CONTAINING PROTEIN"/>
    <property type="match status" value="1"/>
</dbReference>
<accession>A0ABV8LWV0</accession>
<comment type="caution">
    <text evidence="1">The sequence shown here is derived from an EMBL/GenBank/DDBJ whole genome shotgun (WGS) entry which is preliminary data.</text>
</comment>
<organism evidence="1 2">
    <name type="scientific">Hamadaea flava</name>
    <dbReference type="NCBI Taxonomy" id="1742688"/>
    <lineage>
        <taxon>Bacteria</taxon>
        <taxon>Bacillati</taxon>
        <taxon>Actinomycetota</taxon>
        <taxon>Actinomycetes</taxon>
        <taxon>Micromonosporales</taxon>
        <taxon>Micromonosporaceae</taxon>
        <taxon>Hamadaea</taxon>
    </lineage>
</organism>
<dbReference type="RefSeq" id="WP_253750300.1">
    <property type="nucleotide sequence ID" value="NZ_JAMZDZ010000001.1"/>
</dbReference>